<evidence type="ECO:0000256" key="3">
    <source>
        <dbReference type="SAM" id="MobiDB-lite"/>
    </source>
</evidence>
<feature type="compositionally biased region" description="Acidic residues" evidence="3">
    <location>
        <begin position="44"/>
        <end position="57"/>
    </location>
</feature>
<accession>A0A1S3IRK8</accession>
<feature type="region of interest" description="Disordered" evidence="3">
    <location>
        <begin position="715"/>
        <end position="767"/>
    </location>
</feature>
<feature type="region of interest" description="Disordered" evidence="3">
    <location>
        <begin position="537"/>
        <end position="643"/>
    </location>
</feature>
<evidence type="ECO:0000313" key="5">
    <source>
        <dbReference type="RefSeq" id="XP_013400842.1"/>
    </source>
</evidence>
<dbReference type="Proteomes" id="UP000085678">
    <property type="component" value="Unplaced"/>
</dbReference>
<comment type="similarity">
    <text evidence="1">Belongs to the FAM161 family.</text>
</comment>
<reference evidence="5" key="1">
    <citation type="submission" date="2025-08" db="UniProtKB">
        <authorList>
            <consortium name="RefSeq"/>
        </authorList>
    </citation>
    <scope>IDENTIFICATION</scope>
    <source>
        <tissue evidence="5">Gonads</tissue>
    </source>
</reference>
<feature type="region of interest" description="Disordered" evidence="3">
    <location>
        <begin position="266"/>
        <end position="297"/>
    </location>
</feature>
<dbReference type="GO" id="GO:0044782">
    <property type="term" value="P:cilium organization"/>
    <property type="evidence" value="ECO:0007669"/>
    <property type="project" value="TreeGrafter"/>
</dbReference>
<feature type="region of interest" description="Disordered" evidence="3">
    <location>
        <begin position="389"/>
        <end position="412"/>
    </location>
</feature>
<dbReference type="RefSeq" id="XP_013400842.1">
    <property type="nucleotide sequence ID" value="XM_013545388.1"/>
</dbReference>
<dbReference type="PANTHER" id="PTHR21501:SF1">
    <property type="entry name" value="PROTEIN FAM-161"/>
    <property type="match status" value="1"/>
</dbReference>
<proteinExistence type="inferred from homology"/>
<sequence>MLTMATSHGLAVLTNSCVKPPLDSKTGLPTTVHERGASSFSQTWDEEPHESESEPEDDIKNATWKRDTGYRTQASPRVDLTATDPLIESLTNDLSNLSDEDFYRKLQELKSEHKKTLSLCKSLYDEKLQAESFEHVTGKPPYEITGRYHTRPDGSRYSDEFNAVPPSVHKACQGDNVRDMSSKPPAPPTRPKTSHGRMSMSHSSSLKKAWADEDKNLNDRFLNSNTNENKSFQRQNQPNLPVANDSSMSQIEDMWENFSVEDYAPRERTNSMSSGISSTSSRQKVESSGKEWRHRITIPKPFKMMLRDNEKPKKKTSAMIALENEIEEKKRKEEEECQKKFKAQPAPAHIYVPLFDEIMEEKETRRRAIKDLSSEIVNSMIQPFKFSIREEEKKRQRSQSIPNIPVKKEKSKFKARPIPKEVFDESIMEKIAEEEEYRKIRIKMRAEEMLRSASLPRNMESRNKALAQTRSKLWSSKAKELGLSTSQSFKPRINPDVPNFEEKHWELQRELSKRKLEKEATVCKPFNLRTSRIPSKKNKVYEDMQKDEDTLKENRWPYKNPRAKPEPVRLSRGALSASMDTIPAKMTASSELRSSANKEKMSTMIKKELEELENERRRRQRERQLKKMVAERAAANDRSVPLKACSKEKLKGYKEADRARQEEYRREMNEIKERVDKRPFLFERTTQVNARKAAERKYHDTLRRAGIDEEFIADKGSHARGYRYEDDDEDDDDASDLGSYRATVKQGYEDDGLSDGDRTPEEQSDLE</sequence>
<dbReference type="GO" id="GO:0005929">
    <property type="term" value="C:cilium"/>
    <property type="evidence" value="ECO:0007669"/>
    <property type="project" value="TreeGrafter"/>
</dbReference>
<dbReference type="InParanoid" id="A0A1S3IRK8"/>
<feature type="compositionally biased region" description="Basic and acidic residues" evidence="3">
    <location>
        <begin position="539"/>
        <end position="556"/>
    </location>
</feature>
<protein>
    <submittedName>
        <fullName evidence="5">Protein FAM161A</fullName>
    </submittedName>
</protein>
<dbReference type="InterPro" id="IPR019579">
    <property type="entry name" value="FAM161A/B"/>
</dbReference>
<dbReference type="InterPro" id="IPR051655">
    <property type="entry name" value="FAM161"/>
</dbReference>
<feature type="compositionally biased region" description="Basic and acidic residues" evidence="3">
    <location>
        <begin position="209"/>
        <end position="218"/>
    </location>
</feature>
<evidence type="ECO:0000256" key="1">
    <source>
        <dbReference type="ARBA" id="ARBA00006663"/>
    </source>
</evidence>
<feature type="compositionally biased region" description="Basic and acidic residues" evidence="3">
    <location>
        <begin position="596"/>
        <end position="609"/>
    </location>
</feature>
<feature type="region of interest" description="Disordered" evidence="3">
    <location>
        <begin position="138"/>
        <end position="245"/>
    </location>
</feature>
<dbReference type="GO" id="GO:0005856">
    <property type="term" value="C:cytoskeleton"/>
    <property type="evidence" value="ECO:0007669"/>
    <property type="project" value="UniProtKB-ARBA"/>
</dbReference>
<feature type="compositionally biased region" description="Low complexity" evidence="3">
    <location>
        <begin position="271"/>
        <end position="281"/>
    </location>
</feature>
<dbReference type="Pfam" id="PF10595">
    <property type="entry name" value="FAM161A_B"/>
    <property type="match status" value="1"/>
</dbReference>
<name>A0A1S3IRK8_LINAN</name>
<gene>
    <name evidence="5" type="primary">LOC106166741</name>
</gene>
<dbReference type="GeneID" id="106166741"/>
<evidence type="ECO:0000313" key="4">
    <source>
        <dbReference type="Proteomes" id="UP000085678"/>
    </source>
</evidence>
<feature type="compositionally biased region" description="Acidic residues" evidence="3">
    <location>
        <begin position="725"/>
        <end position="735"/>
    </location>
</feature>
<feature type="compositionally biased region" description="Polar residues" evidence="3">
    <location>
        <begin position="221"/>
        <end position="245"/>
    </location>
</feature>
<dbReference type="AlphaFoldDB" id="A0A1S3IRK8"/>
<evidence type="ECO:0000256" key="2">
    <source>
        <dbReference type="ARBA" id="ARBA00023054"/>
    </source>
</evidence>
<feature type="compositionally biased region" description="Basic and acidic residues" evidence="3">
    <location>
        <begin position="150"/>
        <end position="159"/>
    </location>
</feature>
<keyword evidence="4" id="KW-1185">Reference proteome</keyword>
<dbReference type="PANTHER" id="PTHR21501">
    <property type="entry name" value="PROTEIN FAM-161"/>
    <property type="match status" value="1"/>
</dbReference>
<dbReference type="OrthoDB" id="2150121at2759"/>
<organism evidence="4 5">
    <name type="scientific">Lingula anatina</name>
    <name type="common">Brachiopod</name>
    <name type="synonym">Lingula unguis</name>
    <dbReference type="NCBI Taxonomy" id="7574"/>
    <lineage>
        <taxon>Eukaryota</taxon>
        <taxon>Metazoa</taxon>
        <taxon>Spiralia</taxon>
        <taxon>Lophotrochozoa</taxon>
        <taxon>Brachiopoda</taxon>
        <taxon>Linguliformea</taxon>
        <taxon>Lingulata</taxon>
        <taxon>Lingulida</taxon>
        <taxon>Linguloidea</taxon>
        <taxon>Lingulidae</taxon>
        <taxon>Lingula</taxon>
    </lineage>
</organism>
<keyword evidence="2" id="KW-0175">Coiled coil</keyword>
<feature type="region of interest" description="Disordered" evidence="3">
    <location>
        <begin position="17"/>
        <end position="77"/>
    </location>
</feature>
<dbReference type="KEGG" id="lak:106166741"/>
<dbReference type="STRING" id="7574.A0A1S3IRK8"/>
<feature type="compositionally biased region" description="Basic and acidic residues" evidence="3">
    <location>
        <begin position="58"/>
        <end position="69"/>
    </location>
</feature>